<dbReference type="SUPFAM" id="SSF57716">
    <property type="entry name" value="Glucocorticoid receptor-like (DNA-binding domain)"/>
    <property type="match status" value="2"/>
</dbReference>
<evidence type="ECO:0000313" key="10">
    <source>
        <dbReference type="EMBL" id="KAF5335943.1"/>
    </source>
</evidence>
<feature type="compositionally biased region" description="Basic and acidic residues" evidence="7">
    <location>
        <begin position="24"/>
        <end position="43"/>
    </location>
</feature>
<dbReference type="GO" id="GO:0030695">
    <property type="term" value="F:GTPase regulator activity"/>
    <property type="evidence" value="ECO:0007669"/>
    <property type="project" value="UniProtKB-ARBA"/>
</dbReference>
<dbReference type="Gene3D" id="2.10.110.10">
    <property type="entry name" value="Cysteine Rich Protein"/>
    <property type="match status" value="4"/>
</dbReference>
<evidence type="ECO:0000259" key="8">
    <source>
        <dbReference type="PROSITE" id="PS50023"/>
    </source>
</evidence>
<dbReference type="GO" id="GO:0030036">
    <property type="term" value="P:actin cytoskeleton organization"/>
    <property type="evidence" value="ECO:0007669"/>
    <property type="project" value="TreeGrafter"/>
</dbReference>
<feature type="compositionally biased region" description="Low complexity" evidence="7">
    <location>
        <begin position="1380"/>
        <end position="1392"/>
    </location>
</feature>
<dbReference type="PANTHER" id="PTHR24215">
    <property type="entry name" value="RHO-GTPASE-ACTIVATING PROTEIN LRG1"/>
    <property type="match status" value="1"/>
</dbReference>
<sequence>MSRDSSQQWTPSRPSRASTLDPTSGRERNDVPHNHPRSEDLNHQSRQAQPSRPSSPNARNKQPSTSGHSEPSSSQSEPSANKPPASSATPSVCSACGKPMQGPFVRALGTVFHLNCFKCMDCGEVVASKFFPIDGPEGKQLPLCERDYFRRLNLICAKCGMALRGSYITACNKKFHVEHFTCSLCPTLFGPQDSYYEHDGDVYCHFHYSTRFATKCAGCNSAILKQFVEINRNSRDECWHPECYMINKFWNVKVASRRPTSSASSITSPDTLTSPTSPNPQTPISLSFQDEETQETPQSLREKQARMEQQVYRIWTVLSAFEESSAACISDMLRQVSNGAYLDAIRMAEKFILHVEVLFATIDDLEYEFQRLKLKGMSHVREARMLCRKTVELFTLLSHTQETGARRMGMTQELLALVTGLAHYLKILIRIALTGALKLERDYSSREALTSFLDKLHLLAVQGANPTARRMIRGSSGEVMQPTQGAGNYGTQCVTYGFRSLAPENAGESPFSASSHRAVENGEGHPGAISSSNPPSDLCIKCGTTVEEDCVRLGTYQRWHSGCVQCYSCGKAAAIPPPKEDSQALTSSKSGDEREPSAPGSKPTPSKTSTQRRPPANVAQFVYDPTSMQNTPSFGDVPMRICCLDHAHLGCKGGFQAVQRLEQYAFLLNVALRRLYLLLKKQGVVPAIPLPAPSNGASDQLTASQVPRMPADMSDPYRNSSERMKSVYLDRKLSATARVPKRSTIVEGPSTDAATAGSSGYSQASSAAPSMASSSQASTSLYTQSSGTSTPTSSAPGQYQPQQSRAYDPHTQALQPPPSPKHSAAYQNPAPLPVPYRQASGGQQTPRQNLKMLEPPDRERGLAYDDPTNIPMPSSPSATSHSGGHGNYDPQLPPLPSSQQQQLYQPQPSHYHHPLQREQQQYAQQQHQQYQQYSQQQQQYHQQQQGSPSYQSRGPPTSGPSGVGASSGATGDGITLADIPSLMEAAQAREQHRSLPRESSVPYISELSTLELAIVKHCAVLALVRSPLKDSFDLDEILEMVETKKSTFWNKLFNKGEKGLKNPKKKGVFGVPLELLVEREGADSMLGAARVTIRVPSFIDDVISAMRTMDMSVEGIFRKNGNIRRLKDLTEAIDRDPSSVDLTQDNPVQLAALLKKFLRDLPDPLMTYKLHRLLIASQSIPQDDDDRKRYLHLISLIMPKPHRDTMEVLFVFLKWVASFAHMDAETGSKMDLGNLATVICPSILYSRGQNALRDETFGALRVVTSLLENQDEFFLVPPDMLAIIQDQEYFASCLDLPSKEFLKKVDTYMRVKGSGGRTPGAGTPFMGGGQHQGMNGSPAPRYPAAMPPPLSSPTMERPPPVGGSDRSGRPSPNNTPHPPQQQQASSSSNHGHTGNGNGNGGYFAGTGAPNDYQHPPSSPSLGHHVPQGILAQQQQQQQQQQRTPPMGGSTDWPPPPPRSGGSNGTPSGSRPSSVAGNPPSRSFNNGVGAGGPPPGSPVEGQNLYGSPPTNGYHPNAAPRR</sequence>
<keyword evidence="11" id="KW-1185">Reference proteome</keyword>
<evidence type="ECO:0000256" key="7">
    <source>
        <dbReference type="SAM" id="MobiDB-lite"/>
    </source>
</evidence>
<dbReference type="PROSITE" id="PS00478">
    <property type="entry name" value="LIM_DOMAIN_1"/>
    <property type="match status" value="1"/>
</dbReference>
<feature type="domain" description="LIM zinc-binding" evidence="8">
    <location>
        <begin position="154"/>
        <end position="214"/>
    </location>
</feature>
<feature type="compositionally biased region" description="Gly residues" evidence="7">
    <location>
        <begin position="1393"/>
        <end position="1404"/>
    </location>
</feature>
<dbReference type="Proteomes" id="UP000541558">
    <property type="component" value="Unassembled WGS sequence"/>
</dbReference>
<evidence type="ECO:0000259" key="9">
    <source>
        <dbReference type="PROSITE" id="PS50238"/>
    </source>
</evidence>
<feature type="compositionally biased region" description="Polar residues" evidence="7">
    <location>
        <begin position="1"/>
        <end position="22"/>
    </location>
</feature>
<keyword evidence="6" id="KW-0440">LIM domain</keyword>
<dbReference type="SMART" id="SM00132">
    <property type="entry name" value="LIM"/>
    <property type="match status" value="2"/>
</dbReference>
<dbReference type="GO" id="GO:0005634">
    <property type="term" value="C:nucleus"/>
    <property type="evidence" value="ECO:0007669"/>
    <property type="project" value="UniProtKB-SubCell"/>
</dbReference>
<dbReference type="Gene3D" id="1.10.555.10">
    <property type="entry name" value="Rho GTPase activation protein"/>
    <property type="match status" value="1"/>
</dbReference>
<dbReference type="InterPro" id="IPR008936">
    <property type="entry name" value="Rho_GTPase_activation_prot"/>
</dbReference>
<dbReference type="CDD" id="cd09392">
    <property type="entry name" value="LIM2_Lrg1p_like"/>
    <property type="match status" value="1"/>
</dbReference>
<dbReference type="InterPro" id="IPR001781">
    <property type="entry name" value="Znf_LIM"/>
</dbReference>
<dbReference type="SMART" id="SM00324">
    <property type="entry name" value="RhoGAP"/>
    <property type="match status" value="1"/>
</dbReference>
<gene>
    <name evidence="10" type="ORF">D9611_006224</name>
</gene>
<keyword evidence="4 6" id="KW-0862">Zinc</keyword>
<feature type="compositionally biased region" description="Low complexity" evidence="7">
    <location>
        <begin position="44"/>
        <end position="79"/>
    </location>
</feature>
<feature type="compositionally biased region" description="Pro residues" evidence="7">
    <location>
        <begin position="1345"/>
        <end position="1361"/>
    </location>
</feature>
<evidence type="ECO:0000256" key="2">
    <source>
        <dbReference type="ARBA" id="ARBA00022723"/>
    </source>
</evidence>
<reference evidence="10 11" key="1">
    <citation type="journal article" date="2020" name="ISME J.">
        <title>Uncovering the hidden diversity of litter-decomposition mechanisms in mushroom-forming fungi.</title>
        <authorList>
            <person name="Floudas D."/>
            <person name="Bentzer J."/>
            <person name="Ahren D."/>
            <person name="Johansson T."/>
            <person name="Persson P."/>
            <person name="Tunlid A."/>
        </authorList>
    </citation>
    <scope>NUCLEOTIDE SEQUENCE [LARGE SCALE GENOMIC DNA]</scope>
    <source>
        <strain evidence="10 11">CBS 175.51</strain>
    </source>
</reference>
<evidence type="ECO:0000256" key="6">
    <source>
        <dbReference type="PROSITE-ProRule" id="PRU00125"/>
    </source>
</evidence>
<feature type="region of interest" description="Disordered" evidence="7">
    <location>
        <begin position="1312"/>
        <end position="1520"/>
    </location>
</feature>
<feature type="region of interest" description="Disordered" evidence="7">
    <location>
        <begin position="740"/>
        <end position="975"/>
    </location>
</feature>
<keyword evidence="2 6" id="KW-0479">Metal-binding</keyword>
<proteinExistence type="predicted"/>
<dbReference type="GO" id="GO:0007165">
    <property type="term" value="P:signal transduction"/>
    <property type="evidence" value="ECO:0007669"/>
    <property type="project" value="InterPro"/>
</dbReference>
<feature type="compositionally biased region" description="Low complexity" evidence="7">
    <location>
        <begin position="264"/>
        <end position="276"/>
    </location>
</feature>
<feature type="domain" description="Rho-GAP" evidence="9">
    <location>
        <begin position="1071"/>
        <end position="1274"/>
    </location>
</feature>
<feature type="compositionally biased region" description="Polar residues" evidence="7">
    <location>
        <begin position="603"/>
        <end position="612"/>
    </location>
</feature>
<feature type="compositionally biased region" description="Low complexity" evidence="7">
    <location>
        <begin position="1464"/>
        <end position="1473"/>
    </location>
</feature>
<dbReference type="OrthoDB" id="20689at2759"/>
<comment type="subcellular location">
    <subcellularLocation>
        <location evidence="1">Nucleus</location>
    </subcellularLocation>
</comment>
<feature type="compositionally biased region" description="Low complexity" evidence="7">
    <location>
        <begin position="753"/>
        <end position="798"/>
    </location>
</feature>
<feature type="region of interest" description="Disordered" evidence="7">
    <location>
        <begin position="507"/>
        <end position="533"/>
    </location>
</feature>
<accession>A0A8H5C6P7</accession>
<feature type="compositionally biased region" description="Low complexity" evidence="7">
    <location>
        <begin position="1432"/>
        <end position="1451"/>
    </location>
</feature>
<feature type="domain" description="LIM zinc-binding" evidence="8">
    <location>
        <begin position="91"/>
        <end position="153"/>
    </location>
</feature>
<name>A0A8H5C6P7_9AGAR</name>
<evidence type="ECO:0008006" key="12">
    <source>
        <dbReference type="Google" id="ProtNLM"/>
    </source>
</evidence>
<feature type="compositionally biased region" description="Gly residues" evidence="7">
    <location>
        <begin position="1313"/>
        <end position="1331"/>
    </location>
</feature>
<dbReference type="SUPFAM" id="SSF48350">
    <property type="entry name" value="GTPase activation domain, GAP"/>
    <property type="match status" value="1"/>
</dbReference>
<dbReference type="PROSITE" id="PS50238">
    <property type="entry name" value="RHOGAP"/>
    <property type="match status" value="1"/>
</dbReference>
<feature type="compositionally biased region" description="Basic and acidic residues" evidence="7">
    <location>
        <begin position="854"/>
        <end position="863"/>
    </location>
</feature>
<feature type="region of interest" description="Disordered" evidence="7">
    <location>
        <begin position="1"/>
        <end position="92"/>
    </location>
</feature>
<feature type="region of interest" description="Disordered" evidence="7">
    <location>
        <begin position="261"/>
        <end position="301"/>
    </location>
</feature>
<feature type="compositionally biased region" description="Low complexity" evidence="7">
    <location>
        <begin position="897"/>
        <end position="909"/>
    </location>
</feature>
<feature type="compositionally biased region" description="Polar residues" evidence="7">
    <location>
        <begin position="871"/>
        <end position="882"/>
    </location>
</feature>
<comment type="caution">
    <text evidence="10">The sequence shown here is derived from an EMBL/GenBank/DDBJ whole genome shotgun (WGS) entry which is preliminary data.</text>
</comment>
<organism evidence="10 11">
    <name type="scientific">Ephemerocybe angulata</name>
    <dbReference type="NCBI Taxonomy" id="980116"/>
    <lineage>
        <taxon>Eukaryota</taxon>
        <taxon>Fungi</taxon>
        <taxon>Dikarya</taxon>
        <taxon>Basidiomycota</taxon>
        <taxon>Agaricomycotina</taxon>
        <taxon>Agaricomycetes</taxon>
        <taxon>Agaricomycetidae</taxon>
        <taxon>Agaricales</taxon>
        <taxon>Agaricineae</taxon>
        <taxon>Psathyrellaceae</taxon>
        <taxon>Ephemerocybe</taxon>
    </lineage>
</organism>
<keyword evidence="5" id="KW-0539">Nucleus</keyword>
<dbReference type="GO" id="GO:0005737">
    <property type="term" value="C:cytoplasm"/>
    <property type="evidence" value="ECO:0007669"/>
    <property type="project" value="TreeGrafter"/>
</dbReference>
<keyword evidence="3" id="KW-0677">Repeat</keyword>
<protein>
    <recommendedName>
        <fullName evidence="12">RhoGAP-domain-containing protein</fullName>
    </recommendedName>
</protein>
<evidence type="ECO:0000313" key="11">
    <source>
        <dbReference type="Proteomes" id="UP000541558"/>
    </source>
</evidence>
<dbReference type="PANTHER" id="PTHR24215:SF10">
    <property type="entry name" value="RHO-GTPASE-ACTIVATING PROTEIN LRG1"/>
    <property type="match status" value="1"/>
</dbReference>
<evidence type="ECO:0000256" key="4">
    <source>
        <dbReference type="ARBA" id="ARBA00022833"/>
    </source>
</evidence>
<feature type="compositionally biased region" description="Low complexity" evidence="7">
    <location>
        <begin position="919"/>
        <end position="973"/>
    </location>
</feature>
<evidence type="ECO:0000256" key="5">
    <source>
        <dbReference type="ARBA" id="ARBA00023242"/>
    </source>
</evidence>
<dbReference type="FunFam" id="2.10.110.10:FF:000058">
    <property type="entry name" value="Rho GTPase activator Lrg11"/>
    <property type="match status" value="1"/>
</dbReference>
<dbReference type="EMBL" id="JAACJK010000059">
    <property type="protein sequence ID" value="KAF5335943.1"/>
    <property type="molecule type" value="Genomic_DNA"/>
</dbReference>
<dbReference type="InterPro" id="IPR000198">
    <property type="entry name" value="RhoGAP_dom"/>
</dbReference>
<evidence type="ECO:0000256" key="1">
    <source>
        <dbReference type="ARBA" id="ARBA00004123"/>
    </source>
</evidence>
<feature type="region of interest" description="Disordered" evidence="7">
    <location>
        <begin position="576"/>
        <end position="616"/>
    </location>
</feature>
<dbReference type="Pfam" id="PF00620">
    <property type="entry name" value="RhoGAP"/>
    <property type="match status" value="1"/>
</dbReference>
<evidence type="ECO:0000256" key="3">
    <source>
        <dbReference type="ARBA" id="ARBA00022737"/>
    </source>
</evidence>
<dbReference type="Pfam" id="PF00412">
    <property type="entry name" value="LIM"/>
    <property type="match status" value="2"/>
</dbReference>
<dbReference type="GO" id="GO:0046872">
    <property type="term" value="F:metal ion binding"/>
    <property type="evidence" value="ECO:0007669"/>
    <property type="project" value="UniProtKB-KW"/>
</dbReference>
<dbReference type="PROSITE" id="PS50023">
    <property type="entry name" value="LIM_DOMAIN_2"/>
    <property type="match status" value="2"/>
</dbReference>
<dbReference type="CDD" id="cd09391">
    <property type="entry name" value="LIM1_Lrg1p_like"/>
    <property type="match status" value="1"/>
</dbReference>